<dbReference type="UniPathway" id="UPA00618">
    <property type="reaction ID" value="UER00674"/>
</dbReference>
<evidence type="ECO:0000256" key="6">
    <source>
        <dbReference type="ARBA" id="ARBA00022827"/>
    </source>
</evidence>
<evidence type="ECO:0000256" key="9">
    <source>
        <dbReference type="RuleBase" id="RU361217"/>
    </source>
</evidence>
<organism evidence="12 13">
    <name type="scientific">Sinobaca qinghaiensis</name>
    <dbReference type="NCBI Taxonomy" id="342944"/>
    <lineage>
        <taxon>Bacteria</taxon>
        <taxon>Bacillati</taxon>
        <taxon>Bacillota</taxon>
        <taxon>Bacilli</taxon>
        <taxon>Bacillales</taxon>
        <taxon>Sporolactobacillaceae</taxon>
        <taxon>Sinobaca</taxon>
    </lineage>
</organism>
<dbReference type="Gene3D" id="3.30.9.10">
    <property type="entry name" value="D-Amino Acid Oxidase, subunit A, domain 2"/>
    <property type="match status" value="1"/>
</dbReference>
<evidence type="ECO:0000256" key="7">
    <source>
        <dbReference type="ARBA" id="ARBA00023002"/>
    </source>
</evidence>
<dbReference type="InterPro" id="IPR036188">
    <property type="entry name" value="FAD/NAD-bd_sf"/>
</dbReference>
<dbReference type="GO" id="GO:0004368">
    <property type="term" value="F:glycerol-3-phosphate dehydrogenase (quinone) activity"/>
    <property type="evidence" value="ECO:0007669"/>
    <property type="project" value="UniProtKB-EC"/>
</dbReference>
<comment type="cofactor">
    <cofactor evidence="1 9">
        <name>FAD</name>
        <dbReference type="ChEBI" id="CHEBI:57692"/>
    </cofactor>
</comment>
<evidence type="ECO:0000256" key="3">
    <source>
        <dbReference type="ARBA" id="ARBA00007330"/>
    </source>
</evidence>
<evidence type="ECO:0000259" key="10">
    <source>
        <dbReference type="Pfam" id="PF01266"/>
    </source>
</evidence>
<feature type="domain" description="Alpha-glycerophosphate oxidase C-terminal" evidence="11">
    <location>
        <begin position="402"/>
        <end position="522"/>
    </location>
</feature>
<dbReference type="Proteomes" id="UP000285120">
    <property type="component" value="Unassembled WGS sequence"/>
</dbReference>
<evidence type="ECO:0000256" key="5">
    <source>
        <dbReference type="ARBA" id="ARBA00022798"/>
    </source>
</evidence>
<comment type="catalytic activity">
    <reaction evidence="8 9">
        <text>a quinone + sn-glycerol 3-phosphate = dihydroxyacetone phosphate + a quinol</text>
        <dbReference type="Rhea" id="RHEA:18977"/>
        <dbReference type="ChEBI" id="CHEBI:24646"/>
        <dbReference type="ChEBI" id="CHEBI:57597"/>
        <dbReference type="ChEBI" id="CHEBI:57642"/>
        <dbReference type="ChEBI" id="CHEBI:132124"/>
        <dbReference type="EC" id="1.1.5.3"/>
    </reaction>
</comment>
<proteinExistence type="inferred from homology"/>
<keyword evidence="5" id="KW-0319">Glycerol metabolism</keyword>
<dbReference type="SUPFAM" id="SSF51905">
    <property type="entry name" value="FAD/NAD(P)-binding domain"/>
    <property type="match status" value="1"/>
</dbReference>
<dbReference type="PROSITE" id="PS00977">
    <property type="entry name" value="FAD_G3PDH_1"/>
    <property type="match status" value="1"/>
</dbReference>
<comment type="pathway">
    <text evidence="2">Polyol metabolism; glycerol degradation via glycerol kinase pathway; glycerone phosphate from sn-glycerol 3-phosphate (aerobic route): step 1/1.</text>
</comment>
<feature type="domain" description="FAD dependent oxidoreductase" evidence="10">
    <location>
        <begin position="24"/>
        <end position="378"/>
    </location>
</feature>
<dbReference type="PROSITE" id="PS00978">
    <property type="entry name" value="FAD_G3PDH_2"/>
    <property type="match status" value="1"/>
</dbReference>
<dbReference type="Pfam" id="PF16901">
    <property type="entry name" value="DAO_C"/>
    <property type="match status" value="1"/>
</dbReference>
<dbReference type="InterPro" id="IPR031656">
    <property type="entry name" value="DAO_C"/>
</dbReference>
<keyword evidence="13" id="KW-1185">Reference proteome</keyword>
<comment type="caution">
    <text evidence="12">The sequence shown here is derived from an EMBL/GenBank/DDBJ whole genome shotgun (WGS) entry which is preliminary data.</text>
</comment>
<sequence>MTPSDFSARSRQSLLEKMAARPLDILIIGGGITGSGIALDAASRGMRTGLIEKKDFASGTSSKSGKLIHGGLKYLQQLDFAVIRETGRERDIVYRNARHLVRPIRMLFPLIKKESFTLPTLKLGLTVYDQLAGVRDEERHEVLSRRKTLQKEPLLNPETTKGSGRYVEYRTDDSRLTLEVVKTAAEHGALAANYVTMEELIKDEAGKAIGVKAVDGETGRSYRIYADFIVNAAGPWVDMVRVKDAPVTGKHMVLAKGIHLVFPHDVLPVKESIYFQHKGRMIAVIPRDGCTYVGSTESLYEEDIEHILVEQEEAEYLLACLHAAFPSLSLTMDNIISSWAGVRPLIGEKGRPPSELSRHDDIFYSDSGLVTIAGGKLTGYRKMAERVLSFVCEKGNLLSSPSRTEDIPLTGGSFGSDFHFESSLQELKASKEAAYLPVQAVEEYFYRYGRHAETVMQFIREADGHLMKGEAAYTIEHESACTLMDFFERRTSLVLFDPNRAASSLEDAAEVFAARLHWDPARISLEIESVRRFMQESLQFKQEARQA</sequence>
<dbReference type="Gene3D" id="1.10.8.870">
    <property type="entry name" value="Alpha-glycerophosphate oxidase, cap domain"/>
    <property type="match status" value="1"/>
</dbReference>
<evidence type="ECO:0000259" key="11">
    <source>
        <dbReference type="Pfam" id="PF16901"/>
    </source>
</evidence>
<dbReference type="RefSeq" id="WP_120191597.1">
    <property type="nucleotide sequence ID" value="NZ_RAPK01000006.1"/>
</dbReference>
<dbReference type="InterPro" id="IPR006076">
    <property type="entry name" value="FAD-dep_OxRdtase"/>
</dbReference>
<dbReference type="GO" id="GO:0009331">
    <property type="term" value="C:glycerol-3-phosphate dehydrogenase (FAD) complex"/>
    <property type="evidence" value="ECO:0007669"/>
    <property type="project" value="UniProtKB-UniRule"/>
</dbReference>
<keyword evidence="6" id="KW-0274">FAD</keyword>
<dbReference type="OrthoDB" id="9766796at2"/>
<dbReference type="EC" id="1.1.5.3" evidence="9"/>
<comment type="similarity">
    <text evidence="3 9">Belongs to the FAD-dependent glycerol-3-phosphate dehydrogenase family.</text>
</comment>
<dbReference type="EMBL" id="RAPK01000006">
    <property type="protein sequence ID" value="RKD76182.1"/>
    <property type="molecule type" value="Genomic_DNA"/>
</dbReference>
<reference evidence="12 13" key="1">
    <citation type="submission" date="2018-09" db="EMBL/GenBank/DDBJ databases">
        <title>Genomic Encyclopedia of Archaeal and Bacterial Type Strains, Phase II (KMG-II): from individual species to whole genera.</title>
        <authorList>
            <person name="Goeker M."/>
        </authorList>
    </citation>
    <scope>NUCLEOTIDE SEQUENCE [LARGE SCALE GENOMIC DNA]</scope>
    <source>
        <strain evidence="12 13">DSM 17008</strain>
    </source>
</reference>
<dbReference type="GO" id="GO:0019563">
    <property type="term" value="P:glycerol catabolic process"/>
    <property type="evidence" value="ECO:0007669"/>
    <property type="project" value="UniProtKB-UniPathway"/>
</dbReference>
<dbReference type="InterPro" id="IPR000447">
    <property type="entry name" value="G3P_DH_FAD-dep"/>
</dbReference>
<name>A0A419V7Z8_9BACL</name>
<dbReference type="AlphaFoldDB" id="A0A419V7Z8"/>
<dbReference type="Pfam" id="PF01266">
    <property type="entry name" value="DAO"/>
    <property type="match status" value="1"/>
</dbReference>
<evidence type="ECO:0000256" key="4">
    <source>
        <dbReference type="ARBA" id="ARBA00022630"/>
    </source>
</evidence>
<keyword evidence="4 9" id="KW-0285">Flavoprotein</keyword>
<evidence type="ECO:0000313" key="12">
    <source>
        <dbReference type="EMBL" id="RKD76182.1"/>
    </source>
</evidence>
<dbReference type="GO" id="GO:0046168">
    <property type="term" value="P:glycerol-3-phosphate catabolic process"/>
    <property type="evidence" value="ECO:0007669"/>
    <property type="project" value="TreeGrafter"/>
</dbReference>
<dbReference type="PANTHER" id="PTHR11985:SF35">
    <property type="entry name" value="ANAEROBIC GLYCEROL-3-PHOSPHATE DEHYDROGENASE SUBUNIT A"/>
    <property type="match status" value="1"/>
</dbReference>
<keyword evidence="7 9" id="KW-0560">Oxidoreductase</keyword>
<gene>
    <name evidence="12" type="ORF">ATL39_0395</name>
</gene>
<evidence type="ECO:0000256" key="2">
    <source>
        <dbReference type="ARBA" id="ARBA00004977"/>
    </source>
</evidence>
<dbReference type="Gene3D" id="3.50.50.60">
    <property type="entry name" value="FAD/NAD(P)-binding domain"/>
    <property type="match status" value="1"/>
</dbReference>
<protein>
    <recommendedName>
        <fullName evidence="9">Glycerol-3-phosphate dehydrogenase</fullName>
        <ecNumber evidence="9">1.1.5.3</ecNumber>
    </recommendedName>
</protein>
<evidence type="ECO:0000313" key="13">
    <source>
        <dbReference type="Proteomes" id="UP000285120"/>
    </source>
</evidence>
<dbReference type="PRINTS" id="PR01001">
    <property type="entry name" value="FADG3PDH"/>
</dbReference>
<accession>A0A419V7Z8</accession>
<dbReference type="InterPro" id="IPR038299">
    <property type="entry name" value="DAO_C_sf"/>
</dbReference>
<evidence type="ECO:0000256" key="8">
    <source>
        <dbReference type="ARBA" id="ARBA00049055"/>
    </source>
</evidence>
<dbReference type="PANTHER" id="PTHR11985">
    <property type="entry name" value="GLYCEROL-3-PHOSPHATE DEHYDROGENASE"/>
    <property type="match status" value="1"/>
</dbReference>
<evidence type="ECO:0000256" key="1">
    <source>
        <dbReference type="ARBA" id="ARBA00001974"/>
    </source>
</evidence>